<keyword evidence="6" id="KW-1185">Reference proteome</keyword>
<dbReference type="GeneID" id="28715631"/>
<reference evidence="5" key="1">
    <citation type="journal article" date="2016" name="Virus Genes">
        <title>Multiple virus infection in a single strain of Fusarium poae shown by deep sequencing.</title>
        <authorList>
            <person name="Osaki H."/>
            <person name="Sasaki A."/>
            <person name="Nomiyama K."/>
            <person name="Tomioka K."/>
        </authorList>
    </citation>
    <scope>NUCLEOTIDE SEQUENCE [LARGE SCALE GENOMIC DNA]</scope>
</reference>
<dbReference type="GO" id="GO:0003968">
    <property type="term" value="F:RNA-directed RNA polymerase activity"/>
    <property type="evidence" value="ECO:0007669"/>
    <property type="project" value="UniProtKB-KW"/>
</dbReference>
<dbReference type="KEGG" id="vg:28715631"/>
<dbReference type="PANTHER" id="PTHR34456">
    <property type="entry name" value="MITOVIRUS RNA-DEPENDENT RNA POLYMERASE"/>
    <property type="match status" value="1"/>
</dbReference>
<name>A0A1B4ZA49_9VIRU</name>
<protein>
    <submittedName>
        <fullName evidence="5">RNA-dependent RNA polymerase</fullName>
    </submittedName>
</protein>
<feature type="domain" description="Reverse transcriptase" evidence="4">
    <location>
        <begin position="219"/>
        <end position="437"/>
    </location>
</feature>
<dbReference type="InterPro" id="IPR000477">
    <property type="entry name" value="RT_dom"/>
</dbReference>
<evidence type="ECO:0000256" key="2">
    <source>
        <dbReference type="ARBA" id="ARBA00022679"/>
    </source>
</evidence>
<evidence type="ECO:0000313" key="5">
    <source>
        <dbReference type="EMBL" id="BAV56289.1"/>
    </source>
</evidence>
<dbReference type="PANTHER" id="PTHR34456:SF9">
    <property type="entry name" value="MITOVIRUS RNA-DEPENDENT RNA POLYMERASE"/>
    <property type="match status" value="1"/>
</dbReference>
<keyword evidence="3" id="KW-0548">Nucleotidyltransferase</keyword>
<dbReference type="PROSITE" id="PS50878">
    <property type="entry name" value="RT_POL"/>
    <property type="match status" value="1"/>
</dbReference>
<organism evidence="5">
    <name type="scientific">Fusarium poae mitovirus 1</name>
    <dbReference type="NCBI Taxonomy" id="1848150"/>
    <lineage>
        <taxon>Viruses</taxon>
        <taxon>Riboviria</taxon>
        <taxon>Orthornavirae</taxon>
        <taxon>Lenarviricota</taxon>
        <taxon>Howeltoviricetes</taxon>
        <taxon>Cryppavirales</taxon>
        <taxon>Mitoviridae</taxon>
        <taxon>Unuamitovirus</taxon>
        <taxon>Unuamitovirus fupo1</taxon>
    </lineage>
</organism>
<evidence type="ECO:0000256" key="1">
    <source>
        <dbReference type="ARBA" id="ARBA00022484"/>
    </source>
</evidence>
<dbReference type="Proteomes" id="UP000204631">
    <property type="component" value="Segment"/>
</dbReference>
<proteinExistence type="predicted"/>
<dbReference type="InterPro" id="IPR043502">
    <property type="entry name" value="DNA/RNA_pol_sf"/>
</dbReference>
<sequence>MLRNQIKIIKRLCSIFFPRQFQPQHFVELYKLYNSLIKFHGYGGAIKYIKLMRLHCTRYICGNPLKTNSNGIGLTKDGWPIKLLFLKKSVDEGNFSYVLTLLMFNRSIDLPKHEVKKKMKKLSFNSITQPSTCKYTIPTGFIKEFVRINNLKISHANMELNPKDFYLSNKAGPQGKSVLTAHRNWVTFTDSFIQRLNKLAVGGYAVDWLRRSQKFWQDQIDNIKSSPYHAYQGKLSVVKDPEGKFRIIAIVDYYTQLFLKKLHLEQFRLIKNLDCDKTFTQDPTHHWDYSNKESFWSLDLSSATDRFPRILQFRLIGEMYNYDFAKVWNEHLGSLEFSTPDGEKIQYNAGQPMGTYSSWVSFTLAHHLVVHWCAKLEGVKDFDQYIILGDDIVIKHNKIAKRYIKIMEKLGVELSLAKTHVSEDTYEFAKRWFKNSIEVTGLPTRGIIHNFKSPNIVFTILYDFYKIKNNTYLSFNSLVDSMSRLYKNFYLLEKVRKNTYKKIFIRFNRKIYNNLLDFSTVLDFSFGYEDNQKLSELFNRKLYLSEQYTIPATMKSLRTIIGIGLKDKIVEQIKTLDNLKSHFNKMDFKTDNPMRGAFIKLHLVWPLYNGVRNEIQDLYKSYNSKIDKNNMSIYEYVSEVRIIDIQGIYEKQRQKYATLLTIGQTMNRGFSQVNQYMKSNENNPLMGPNLYFINILANAHFDMKWNSEKKKFNEGWNPASLIGNLT</sequence>
<evidence type="ECO:0000313" key="6">
    <source>
        <dbReference type="Proteomes" id="UP000204631"/>
    </source>
</evidence>
<dbReference type="Pfam" id="PF05919">
    <property type="entry name" value="Mitovir_RNA_pol"/>
    <property type="match status" value="1"/>
</dbReference>
<dbReference type="OrthoDB" id="14837at10239"/>
<keyword evidence="1 5" id="KW-0696">RNA-directed RNA polymerase</keyword>
<dbReference type="RefSeq" id="YP_009272898.1">
    <property type="nucleotide sequence ID" value="NC_030861.1"/>
</dbReference>
<evidence type="ECO:0000256" key="3">
    <source>
        <dbReference type="ARBA" id="ARBA00022695"/>
    </source>
</evidence>
<accession>A0A1B4ZA49</accession>
<keyword evidence="2" id="KW-0808">Transferase</keyword>
<dbReference type="InterPro" id="IPR008686">
    <property type="entry name" value="RNA_pol_mitovir"/>
</dbReference>
<dbReference type="SUPFAM" id="SSF56672">
    <property type="entry name" value="DNA/RNA polymerases"/>
    <property type="match status" value="1"/>
</dbReference>
<dbReference type="EMBL" id="LC150564">
    <property type="protein sequence ID" value="BAV56289.1"/>
    <property type="molecule type" value="Genomic_RNA"/>
</dbReference>
<evidence type="ECO:0000259" key="4">
    <source>
        <dbReference type="PROSITE" id="PS50878"/>
    </source>
</evidence>